<feature type="repeat" description="ANK" evidence="2">
    <location>
        <begin position="250"/>
        <end position="282"/>
    </location>
</feature>
<evidence type="ECO:0000256" key="2">
    <source>
        <dbReference type="PROSITE-ProRule" id="PRU00023"/>
    </source>
</evidence>
<reference evidence="4" key="1">
    <citation type="submission" date="2023-06" db="EMBL/GenBank/DDBJ databases">
        <title>Genomic analysis of the entomopathogenic nematode Steinernema hermaphroditum.</title>
        <authorList>
            <person name="Schwarz E.M."/>
            <person name="Heppert J.K."/>
            <person name="Baniya A."/>
            <person name="Schwartz H.T."/>
            <person name="Tan C.-H."/>
            <person name="Antoshechkin I."/>
            <person name="Sternberg P.W."/>
            <person name="Goodrich-Blair H."/>
            <person name="Dillman A.R."/>
        </authorList>
    </citation>
    <scope>NUCLEOTIDE SEQUENCE</scope>
    <source>
        <strain evidence="4">PS9179</strain>
        <tissue evidence="4">Whole animal</tissue>
    </source>
</reference>
<feature type="repeat" description="ANK" evidence="2">
    <location>
        <begin position="89"/>
        <end position="121"/>
    </location>
</feature>
<dbReference type="Gene3D" id="1.25.40.20">
    <property type="entry name" value="Ankyrin repeat-containing domain"/>
    <property type="match status" value="2"/>
</dbReference>
<keyword evidence="1" id="KW-0677">Repeat</keyword>
<name>A0AA39M6H8_9BILA</name>
<feature type="repeat" description="ANK" evidence="2">
    <location>
        <begin position="122"/>
        <end position="154"/>
    </location>
</feature>
<dbReference type="InterPro" id="IPR002110">
    <property type="entry name" value="Ankyrin_rpt"/>
</dbReference>
<organism evidence="4 5">
    <name type="scientific">Steinernema hermaphroditum</name>
    <dbReference type="NCBI Taxonomy" id="289476"/>
    <lineage>
        <taxon>Eukaryota</taxon>
        <taxon>Metazoa</taxon>
        <taxon>Ecdysozoa</taxon>
        <taxon>Nematoda</taxon>
        <taxon>Chromadorea</taxon>
        <taxon>Rhabditida</taxon>
        <taxon>Tylenchina</taxon>
        <taxon>Panagrolaimomorpha</taxon>
        <taxon>Strongyloidoidea</taxon>
        <taxon>Steinernematidae</taxon>
        <taxon>Steinernema</taxon>
    </lineage>
</organism>
<feature type="repeat" description="ANK" evidence="2">
    <location>
        <begin position="217"/>
        <end position="249"/>
    </location>
</feature>
<dbReference type="SMART" id="SM00248">
    <property type="entry name" value="ANK"/>
    <property type="match status" value="5"/>
</dbReference>
<dbReference type="InterPro" id="IPR036770">
    <property type="entry name" value="Ankyrin_rpt-contain_sf"/>
</dbReference>
<dbReference type="AlphaFoldDB" id="A0AA39M6H8"/>
<feature type="region of interest" description="Disordered" evidence="3">
    <location>
        <begin position="303"/>
        <end position="408"/>
    </location>
</feature>
<dbReference type="PANTHER" id="PTHR24179">
    <property type="entry name" value="PROTEIN PHOSPHATASE 1 REGULATORY SUBUNIT 12"/>
    <property type="match status" value="1"/>
</dbReference>
<gene>
    <name evidence="4" type="ORF">QR680_007778</name>
</gene>
<dbReference type="PROSITE" id="PS50297">
    <property type="entry name" value="ANK_REP_REGION"/>
    <property type="match status" value="4"/>
</dbReference>
<feature type="compositionally biased region" description="Basic and acidic residues" evidence="3">
    <location>
        <begin position="386"/>
        <end position="407"/>
    </location>
</feature>
<comment type="caution">
    <text evidence="4">The sequence shown here is derived from an EMBL/GenBank/DDBJ whole genome shotgun (WGS) entry which is preliminary data.</text>
</comment>
<evidence type="ECO:0000256" key="1">
    <source>
        <dbReference type="ARBA" id="ARBA00022737"/>
    </source>
</evidence>
<evidence type="ECO:0000313" key="4">
    <source>
        <dbReference type="EMBL" id="KAK0422777.1"/>
    </source>
</evidence>
<dbReference type="PANTHER" id="PTHR24179:SF29">
    <property type="entry name" value="LD46604P"/>
    <property type="match status" value="1"/>
</dbReference>
<dbReference type="GO" id="GO:0017020">
    <property type="term" value="F:myosin phosphatase regulator activity"/>
    <property type="evidence" value="ECO:0007669"/>
    <property type="project" value="TreeGrafter"/>
</dbReference>
<proteinExistence type="predicted"/>
<evidence type="ECO:0000313" key="5">
    <source>
        <dbReference type="Proteomes" id="UP001175271"/>
    </source>
</evidence>
<dbReference type="GO" id="GO:0005737">
    <property type="term" value="C:cytoplasm"/>
    <property type="evidence" value="ECO:0007669"/>
    <property type="project" value="TreeGrafter"/>
</dbReference>
<accession>A0AA39M6H8</accession>
<dbReference type="SUPFAM" id="SSF48403">
    <property type="entry name" value="Ankyrin repeat"/>
    <property type="match status" value="1"/>
</dbReference>
<keyword evidence="2" id="KW-0040">ANK repeat</keyword>
<keyword evidence="5" id="KW-1185">Reference proteome</keyword>
<dbReference type="InterPro" id="IPR051226">
    <property type="entry name" value="PP1_Regulatory_Subunit"/>
</dbReference>
<protein>
    <submittedName>
        <fullName evidence="4">Uncharacterized protein</fullName>
    </submittedName>
</protein>
<dbReference type="PROSITE" id="PS50088">
    <property type="entry name" value="ANK_REPEAT"/>
    <property type="match status" value="4"/>
</dbReference>
<dbReference type="Proteomes" id="UP001175271">
    <property type="component" value="Unassembled WGS sequence"/>
</dbReference>
<evidence type="ECO:0000256" key="3">
    <source>
        <dbReference type="SAM" id="MobiDB-lite"/>
    </source>
</evidence>
<dbReference type="EMBL" id="JAUCMV010000001">
    <property type="protein sequence ID" value="KAK0422777.1"/>
    <property type="molecule type" value="Genomic_DNA"/>
</dbReference>
<dbReference type="GO" id="GO:0004857">
    <property type="term" value="F:enzyme inhibitor activity"/>
    <property type="evidence" value="ECO:0007669"/>
    <property type="project" value="TreeGrafter"/>
</dbReference>
<dbReference type="Pfam" id="PF12796">
    <property type="entry name" value="Ank_2"/>
    <property type="match status" value="2"/>
</dbReference>
<feature type="compositionally biased region" description="Basic and acidic residues" evidence="3">
    <location>
        <begin position="356"/>
        <end position="377"/>
    </location>
</feature>
<sequence length="432" mass="48750">MDHDDLMRELPSLELMDRAARIRLQRERKYEQLRQHEIRERSLKSPPPRTPRLKFDLELMLKDATKHGNCFEVESLLQAGVNPNTQNFAGLTPIHECVIAGNEQLLRLLLRYKADINAQDVDLSTPLHLAAYGGDRELVSILIANGASLLAMDEDGNMPCHICEDKPTRSVILSAMAEQGITVEMVEEIREAPEKKMLEDMKSLRQRGKSLDARAPDGSTYLHVAAANGYYDVAAFLLRCNMKHSVRDNDLWTPMHAAAYWGQPDLIELLCDNGGDLDAVTRTSLTPIQLCVDDVTRSVINNLGQKEKRRRTTVRDSRRQSKKKRNIETAPQSAFVRNGRRHSFRDKSGPSLAQIEAKREHNDLLRSWGKEEDKDVEPGQSTNSSDKTKKPLDCQGKEVHGSQETRATKGGKCFGCFRTDADKKCCWSCTIS</sequence>